<organism evidence="2 3">
    <name type="scientific">Trichoderma harzianum CBS 226.95</name>
    <dbReference type="NCBI Taxonomy" id="983964"/>
    <lineage>
        <taxon>Eukaryota</taxon>
        <taxon>Fungi</taxon>
        <taxon>Dikarya</taxon>
        <taxon>Ascomycota</taxon>
        <taxon>Pezizomycotina</taxon>
        <taxon>Sordariomycetes</taxon>
        <taxon>Hypocreomycetidae</taxon>
        <taxon>Hypocreales</taxon>
        <taxon>Hypocreaceae</taxon>
        <taxon>Trichoderma</taxon>
    </lineage>
</organism>
<name>A0A2T4ATN9_TRIHA</name>
<proteinExistence type="predicted"/>
<sequence length="153" mass="17621">MQRDAKKTAELDKHRKMARDMTRKRPMPMSVCFHHTFTDPRSPGLQASIEHCIPIDHCWIPNLPVYSPYVQQYTCEHEIYLYRAESGSSVRPQLRHASHSQSPVVCAKNSCIRSAHYLPSQRDMVIRASLATYYSYYYECLVGTLSSPSSHSI</sequence>
<protein>
    <submittedName>
        <fullName evidence="2">Uncharacterized protein</fullName>
    </submittedName>
</protein>
<evidence type="ECO:0000313" key="2">
    <source>
        <dbReference type="EMBL" id="PTB60430.1"/>
    </source>
</evidence>
<evidence type="ECO:0000256" key="1">
    <source>
        <dbReference type="SAM" id="MobiDB-lite"/>
    </source>
</evidence>
<dbReference type="EMBL" id="KZ679675">
    <property type="protein sequence ID" value="PTB60430.1"/>
    <property type="molecule type" value="Genomic_DNA"/>
</dbReference>
<dbReference type="Proteomes" id="UP000241690">
    <property type="component" value="Unassembled WGS sequence"/>
</dbReference>
<gene>
    <name evidence="2" type="ORF">M431DRAFT_537290</name>
</gene>
<evidence type="ECO:0000313" key="3">
    <source>
        <dbReference type="Proteomes" id="UP000241690"/>
    </source>
</evidence>
<feature type="region of interest" description="Disordered" evidence="1">
    <location>
        <begin position="1"/>
        <end position="21"/>
    </location>
</feature>
<accession>A0A2T4ATN9</accession>
<dbReference type="AlphaFoldDB" id="A0A2T4ATN9"/>
<reference evidence="2 3" key="1">
    <citation type="submission" date="2016-07" db="EMBL/GenBank/DDBJ databases">
        <title>Multiple horizontal gene transfer events from other fungi enriched the ability of initially mycotrophic Trichoderma (Ascomycota) to feed on dead plant biomass.</title>
        <authorList>
            <consortium name="DOE Joint Genome Institute"/>
            <person name="Aerts A."/>
            <person name="Atanasova L."/>
            <person name="Chenthamara K."/>
            <person name="Zhang J."/>
            <person name="Grujic M."/>
            <person name="Henrissat B."/>
            <person name="Kuo A."/>
            <person name="Salamov A."/>
            <person name="Lipzen A."/>
            <person name="Labutti K."/>
            <person name="Barry K."/>
            <person name="Miao Y."/>
            <person name="Rahimi M.J."/>
            <person name="Shen Q."/>
            <person name="Grigoriev I.V."/>
            <person name="Kubicek C.P."/>
            <person name="Druzhinina I.S."/>
        </authorList>
    </citation>
    <scope>NUCLEOTIDE SEQUENCE [LARGE SCALE GENOMIC DNA]</scope>
    <source>
        <strain evidence="2 3">CBS 226.95</strain>
    </source>
</reference>
<dbReference type="RefSeq" id="XP_024780107.1">
    <property type="nucleotide sequence ID" value="XM_024921015.1"/>
</dbReference>
<keyword evidence="3" id="KW-1185">Reference proteome</keyword>
<dbReference type="GeneID" id="36629584"/>